<reference evidence="3" key="2">
    <citation type="submission" date="2015-01" db="EMBL/GenBank/DDBJ databases">
        <title>Evolutionary Origins and Diversification of the Mycorrhizal Mutualists.</title>
        <authorList>
            <consortium name="DOE Joint Genome Institute"/>
            <consortium name="Mycorrhizal Genomics Consortium"/>
            <person name="Kohler A."/>
            <person name="Kuo A."/>
            <person name="Nagy L.G."/>
            <person name="Floudas D."/>
            <person name="Copeland A."/>
            <person name="Barry K.W."/>
            <person name="Cichocki N."/>
            <person name="Veneault-Fourrey C."/>
            <person name="LaButti K."/>
            <person name="Lindquist E.A."/>
            <person name="Lipzen A."/>
            <person name="Lundell T."/>
            <person name="Morin E."/>
            <person name="Murat C."/>
            <person name="Riley R."/>
            <person name="Ohm R."/>
            <person name="Sun H."/>
            <person name="Tunlid A."/>
            <person name="Henrissat B."/>
            <person name="Grigoriev I.V."/>
            <person name="Hibbett D.S."/>
            <person name="Martin F."/>
        </authorList>
    </citation>
    <scope>NUCLEOTIDE SEQUENCE [LARGE SCALE GENOMIC DNA]</scope>
    <source>
        <strain evidence="3">Marx 270</strain>
    </source>
</reference>
<reference evidence="2 3" key="1">
    <citation type="submission" date="2014-04" db="EMBL/GenBank/DDBJ databases">
        <authorList>
            <consortium name="DOE Joint Genome Institute"/>
            <person name="Kuo A."/>
            <person name="Kohler A."/>
            <person name="Costa M.D."/>
            <person name="Nagy L.G."/>
            <person name="Floudas D."/>
            <person name="Copeland A."/>
            <person name="Barry K.W."/>
            <person name="Cichocki N."/>
            <person name="Veneault-Fourrey C."/>
            <person name="LaButti K."/>
            <person name="Lindquist E.A."/>
            <person name="Lipzen A."/>
            <person name="Lundell T."/>
            <person name="Morin E."/>
            <person name="Murat C."/>
            <person name="Sun H."/>
            <person name="Tunlid A."/>
            <person name="Henrissat B."/>
            <person name="Grigoriev I.V."/>
            <person name="Hibbett D.S."/>
            <person name="Martin F."/>
            <person name="Nordberg H.P."/>
            <person name="Cantor M.N."/>
            <person name="Hua S.X."/>
        </authorList>
    </citation>
    <scope>NUCLEOTIDE SEQUENCE [LARGE SCALE GENOMIC DNA]</scope>
    <source>
        <strain evidence="2 3">Marx 270</strain>
    </source>
</reference>
<feature type="region of interest" description="Disordered" evidence="1">
    <location>
        <begin position="1"/>
        <end position="23"/>
    </location>
</feature>
<dbReference type="Proteomes" id="UP000054217">
    <property type="component" value="Unassembled WGS sequence"/>
</dbReference>
<dbReference type="HOGENOM" id="CLU_036516_2_1_1"/>
<feature type="region of interest" description="Disordered" evidence="1">
    <location>
        <begin position="68"/>
        <end position="98"/>
    </location>
</feature>
<dbReference type="EMBL" id="KN832013">
    <property type="protein sequence ID" value="KIN98653.1"/>
    <property type="molecule type" value="Genomic_DNA"/>
</dbReference>
<keyword evidence="3" id="KW-1185">Reference proteome</keyword>
<evidence type="ECO:0000313" key="3">
    <source>
        <dbReference type="Proteomes" id="UP000054217"/>
    </source>
</evidence>
<protein>
    <submittedName>
        <fullName evidence="2">Uncharacterized protein</fullName>
    </submittedName>
</protein>
<sequence length="313" mass="34050">MLTSLENPFMTPQPTGTTYLSPPSPVIAAPLPRVPPPVFLNWTPRPPSHSGRYRPLLPTLSDRIHSKASWSAEYQPRSPESPEPAPSPANASSPADFHPESVSSCNITLDLLASVALARDDEPALDVFNDGDNIDGCTPEQVKYFGVLSEIYRAADVIGQATNKIRTAQLSGTAPLAEVIMVSMLEKGYLDILEAVTGGAFHHLRDWQIGEFLAPTVSQLLERIKPKQEPVIPELKTGAGQDVQWNPPLEFLDNAMVFKEVSRRLGMAANGSTWEALLQNASWAGLGKDFHNALYTTDPIPAVPFVPIPESNL</sequence>
<dbReference type="OrthoDB" id="2711642at2759"/>
<proteinExistence type="predicted"/>
<dbReference type="AlphaFoldDB" id="A0A0C3NTT2"/>
<feature type="compositionally biased region" description="Polar residues" evidence="1">
    <location>
        <begin position="1"/>
        <end position="21"/>
    </location>
</feature>
<gene>
    <name evidence="2" type="ORF">M404DRAFT_31145</name>
</gene>
<organism evidence="2 3">
    <name type="scientific">Pisolithus tinctorius Marx 270</name>
    <dbReference type="NCBI Taxonomy" id="870435"/>
    <lineage>
        <taxon>Eukaryota</taxon>
        <taxon>Fungi</taxon>
        <taxon>Dikarya</taxon>
        <taxon>Basidiomycota</taxon>
        <taxon>Agaricomycotina</taxon>
        <taxon>Agaricomycetes</taxon>
        <taxon>Agaricomycetidae</taxon>
        <taxon>Boletales</taxon>
        <taxon>Sclerodermatineae</taxon>
        <taxon>Pisolithaceae</taxon>
        <taxon>Pisolithus</taxon>
    </lineage>
</organism>
<accession>A0A0C3NTT2</accession>
<name>A0A0C3NTT2_PISTI</name>
<dbReference type="InParanoid" id="A0A0C3NTT2"/>
<evidence type="ECO:0000313" key="2">
    <source>
        <dbReference type="EMBL" id="KIN98653.1"/>
    </source>
</evidence>
<evidence type="ECO:0000256" key="1">
    <source>
        <dbReference type="SAM" id="MobiDB-lite"/>
    </source>
</evidence>